<dbReference type="InterPro" id="IPR004792">
    <property type="entry name" value="BaiN-like"/>
</dbReference>
<dbReference type="Gene3D" id="2.40.30.10">
    <property type="entry name" value="Translation factors"/>
    <property type="match status" value="1"/>
</dbReference>
<feature type="domain" description="RsdA/BaiN/AoA(So)-like insert" evidence="5">
    <location>
        <begin position="189"/>
        <end position="331"/>
    </location>
</feature>
<dbReference type="PRINTS" id="PR00411">
    <property type="entry name" value="PNDRDTASEI"/>
</dbReference>
<dbReference type="RefSeq" id="WP_066854840.1">
    <property type="nucleotide sequence ID" value="NZ_JXMS01000014.1"/>
</dbReference>
<evidence type="ECO:0000259" key="5">
    <source>
        <dbReference type="Pfam" id="PF22780"/>
    </source>
</evidence>
<dbReference type="InterPro" id="IPR036188">
    <property type="entry name" value="FAD/NAD-bd_sf"/>
</dbReference>
<keyword evidence="3" id="KW-0274">FAD</keyword>
<accession>A0A1B7XCB2</accession>
<proteinExistence type="predicted"/>
<reference evidence="6 7" key="1">
    <citation type="submission" date="2015-01" db="EMBL/GenBank/DDBJ databases">
        <title>Desulfovibrio sp. JC271 draft genome sequence.</title>
        <authorList>
            <person name="Shivani Y."/>
            <person name="Subhash Y."/>
            <person name="Sasikala C."/>
            <person name="Ramana C.V."/>
        </authorList>
    </citation>
    <scope>NUCLEOTIDE SEQUENCE [LARGE SCALE GENOMIC DNA]</scope>
    <source>
        <strain evidence="6 7">JC271</strain>
    </source>
</reference>
<organism evidence="6 7">
    <name type="scientific">Halodesulfovibrio spirochaetisodalis</name>
    <dbReference type="NCBI Taxonomy" id="1560234"/>
    <lineage>
        <taxon>Bacteria</taxon>
        <taxon>Pseudomonadati</taxon>
        <taxon>Thermodesulfobacteriota</taxon>
        <taxon>Desulfovibrionia</taxon>
        <taxon>Desulfovibrionales</taxon>
        <taxon>Desulfovibrionaceae</taxon>
        <taxon>Halodesulfovibrio</taxon>
    </lineage>
</organism>
<dbReference type="PANTHER" id="PTHR42887">
    <property type="entry name" value="OS12G0638800 PROTEIN"/>
    <property type="match status" value="1"/>
</dbReference>
<dbReference type="InterPro" id="IPR055178">
    <property type="entry name" value="RsdA/BaiN/AoA(So)-like_dom"/>
</dbReference>
<dbReference type="SUPFAM" id="SSF160996">
    <property type="entry name" value="HI0933 insert domain-like"/>
    <property type="match status" value="1"/>
</dbReference>
<keyword evidence="2" id="KW-0285">Flavoprotein</keyword>
<dbReference type="InterPro" id="IPR023166">
    <property type="entry name" value="BaiN-like_dom_sf"/>
</dbReference>
<dbReference type="Gene3D" id="3.50.50.60">
    <property type="entry name" value="FAD/NAD(P)-binding domain"/>
    <property type="match status" value="1"/>
</dbReference>
<dbReference type="STRING" id="1560234.SP90_09230"/>
<name>A0A1B7XCB2_9BACT</name>
<sequence>MNHHDVIILGAGASGLWAALTAAKRGRKVLVVDHARKAGRKILIAGGGKCNFTNIDLSAVNYHCKNKHFSKSALARFTPWHMVEYLSLHNIPWEEREHSQLFCTRSAADITEALYNDCLEQNVRFLFSEQITDVQKNDELFDVTLTNSSHYAPSLIVALGGSAWPQAGATDAGYKIARKFGHKIVPTFPALVPLVMPSNWQLKNLSGIALPVSIQCNKKQFTENMLFTHKGISGPVVLQISGHWKKGDAITIDFLPHASLEDILNDAGSKPLLKTVLNRQFPERLAAALVPAELGEKQIAQLSKQDMHKLNSCIHAFEIVPSGTEGMKKAEATGGGINTENISSKTMESKLCSGLYFTGEVLDVLGDLGGFNLHWAWASGNAAGEAV</sequence>
<evidence type="ECO:0000313" key="7">
    <source>
        <dbReference type="Proteomes" id="UP000091979"/>
    </source>
</evidence>
<dbReference type="OrthoDB" id="9773233at2"/>
<evidence type="ECO:0000256" key="2">
    <source>
        <dbReference type="ARBA" id="ARBA00022630"/>
    </source>
</evidence>
<gene>
    <name evidence="6" type="ORF">SP90_09230</name>
</gene>
<keyword evidence="7" id="KW-1185">Reference proteome</keyword>
<dbReference type="PATRIC" id="fig|1560234.3.peg.676"/>
<comment type="caution">
    <text evidence="6">The sequence shown here is derived from an EMBL/GenBank/DDBJ whole genome shotgun (WGS) entry which is preliminary data.</text>
</comment>
<dbReference type="EMBL" id="JXMS01000014">
    <property type="protein sequence ID" value="OBQ51555.1"/>
    <property type="molecule type" value="Genomic_DNA"/>
</dbReference>
<dbReference type="Pfam" id="PF03486">
    <property type="entry name" value="HI0933_like"/>
    <property type="match status" value="1"/>
</dbReference>
<feature type="domain" description="RsdA/BaiN/AoA(So)-like Rossmann fold-like" evidence="4">
    <location>
        <begin position="4"/>
        <end position="385"/>
    </location>
</feature>
<dbReference type="Pfam" id="PF22780">
    <property type="entry name" value="HI0933_like_1st"/>
    <property type="match status" value="1"/>
</dbReference>
<evidence type="ECO:0000313" key="6">
    <source>
        <dbReference type="EMBL" id="OBQ51555.1"/>
    </source>
</evidence>
<evidence type="ECO:0000256" key="3">
    <source>
        <dbReference type="ARBA" id="ARBA00022827"/>
    </source>
</evidence>
<evidence type="ECO:0000259" key="4">
    <source>
        <dbReference type="Pfam" id="PF03486"/>
    </source>
</evidence>
<dbReference type="AlphaFoldDB" id="A0A1B7XCB2"/>
<dbReference type="Gene3D" id="1.10.8.260">
    <property type="entry name" value="HI0933 insert domain-like"/>
    <property type="match status" value="1"/>
</dbReference>
<evidence type="ECO:0000256" key="1">
    <source>
        <dbReference type="ARBA" id="ARBA00001974"/>
    </source>
</evidence>
<dbReference type="InterPro" id="IPR057661">
    <property type="entry name" value="RsdA/BaiN/AoA(So)_Rossmann"/>
</dbReference>
<dbReference type="Proteomes" id="UP000091979">
    <property type="component" value="Unassembled WGS sequence"/>
</dbReference>
<dbReference type="SUPFAM" id="SSF51905">
    <property type="entry name" value="FAD/NAD(P)-binding domain"/>
    <property type="match status" value="1"/>
</dbReference>
<protein>
    <submittedName>
        <fullName evidence="6">Oxidoreductase</fullName>
    </submittedName>
</protein>
<dbReference type="NCBIfam" id="TIGR00275">
    <property type="entry name" value="aminoacetone oxidase family FAD-binding enzyme"/>
    <property type="match status" value="1"/>
</dbReference>
<dbReference type="PANTHER" id="PTHR42887:SF2">
    <property type="entry name" value="OS12G0638800 PROTEIN"/>
    <property type="match status" value="1"/>
</dbReference>
<comment type="cofactor">
    <cofactor evidence="1">
        <name>FAD</name>
        <dbReference type="ChEBI" id="CHEBI:57692"/>
    </cofactor>
</comment>